<comment type="similarity">
    <text evidence="2">Belongs to the mitochondrion-specific ribosomal protein mL41 family.</text>
</comment>
<accession>A0AAD7QVI1</accession>
<evidence type="ECO:0000256" key="2">
    <source>
        <dbReference type="ARBA" id="ARBA00010152"/>
    </source>
</evidence>
<keyword evidence="3" id="KW-0809">Transit peptide</keyword>
<evidence type="ECO:0000313" key="8">
    <source>
        <dbReference type="Proteomes" id="UP001217417"/>
    </source>
</evidence>
<comment type="subcellular location">
    <subcellularLocation>
        <location evidence="1">Mitochondrion</location>
    </subcellularLocation>
</comment>
<evidence type="ECO:0000256" key="5">
    <source>
        <dbReference type="ARBA" id="ARBA00023128"/>
    </source>
</evidence>
<dbReference type="GO" id="GO:0003735">
    <property type="term" value="F:structural constituent of ribosome"/>
    <property type="evidence" value="ECO:0007669"/>
    <property type="project" value="InterPro"/>
</dbReference>
<dbReference type="PANTHER" id="PTHR21338:SF0">
    <property type="entry name" value="LARGE RIBOSOMAL SUBUNIT PROTEIN ML41"/>
    <property type="match status" value="1"/>
</dbReference>
<dbReference type="AlphaFoldDB" id="A0AAD7QVI1"/>
<dbReference type="Pfam" id="PF09809">
    <property type="entry name" value="MRP-L27"/>
    <property type="match status" value="1"/>
</dbReference>
<protein>
    <submittedName>
        <fullName evidence="7">Mitochondrial 54S ribosomal protein YmL27</fullName>
    </submittedName>
</protein>
<dbReference type="GO" id="GO:0005762">
    <property type="term" value="C:mitochondrial large ribosomal subunit"/>
    <property type="evidence" value="ECO:0007669"/>
    <property type="project" value="InterPro"/>
</dbReference>
<dbReference type="EMBL" id="JARPMG010000003">
    <property type="protein sequence ID" value="KAJ8102078.1"/>
    <property type="molecule type" value="Genomic_DNA"/>
</dbReference>
<dbReference type="RefSeq" id="XP_056045528.1">
    <property type="nucleotide sequence ID" value="XM_056187066.1"/>
</dbReference>
<dbReference type="GeneID" id="80882232"/>
<keyword evidence="8" id="KW-1185">Reference proteome</keyword>
<evidence type="ECO:0000256" key="6">
    <source>
        <dbReference type="ARBA" id="ARBA00023274"/>
    </source>
</evidence>
<evidence type="ECO:0000256" key="1">
    <source>
        <dbReference type="ARBA" id="ARBA00004173"/>
    </source>
</evidence>
<keyword evidence="4 7" id="KW-0689">Ribosomal protein</keyword>
<dbReference type="PANTHER" id="PTHR21338">
    <property type="entry name" value="MITOCHONDRIAL RIBOSOMAL PROTEIN L41"/>
    <property type="match status" value="1"/>
</dbReference>
<name>A0AAD7QVI1_9ASCO</name>
<reference evidence="7" key="1">
    <citation type="submission" date="2023-03" db="EMBL/GenBank/DDBJ databases">
        <title>Near-Complete genome sequence of Lipomyces tetrasporous NRRL Y-64009, an oleaginous yeast capable of growing on lignocellulosic hydrolysates.</title>
        <authorList>
            <consortium name="Lawrence Berkeley National Laboratory"/>
            <person name="Jagtap S.S."/>
            <person name="Liu J.-J."/>
            <person name="Walukiewicz H.E."/>
            <person name="Pangilinan J."/>
            <person name="Lipzen A."/>
            <person name="Ahrendt S."/>
            <person name="Koriabine M."/>
            <person name="Cobaugh K."/>
            <person name="Salamov A."/>
            <person name="Yoshinaga Y."/>
            <person name="Ng V."/>
            <person name="Daum C."/>
            <person name="Grigoriev I.V."/>
            <person name="Slininger P.J."/>
            <person name="Dien B.S."/>
            <person name="Jin Y.-S."/>
            <person name="Rao C.V."/>
        </authorList>
    </citation>
    <scope>NUCLEOTIDE SEQUENCE</scope>
    <source>
        <strain evidence="7">NRRL Y-64009</strain>
    </source>
</reference>
<organism evidence="7 8">
    <name type="scientific">Lipomyces tetrasporus</name>
    <dbReference type="NCBI Taxonomy" id="54092"/>
    <lineage>
        <taxon>Eukaryota</taxon>
        <taxon>Fungi</taxon>
        <taxon>Dikarya</taxon>
        <taxon>Ascomycota</taxon>
        <taxon>Saccharomycotina</taxon>
        <taxon>Lipomycetes</taxon>
        <taxon>Lipomycetales</taxon>
        <taxon>Lipomycetaceae</taxon>
        <taxon>Lipomyces</taxon>
    </lineage>
</organism>
<dbReference type="GO" id="GO:0006412">
    <property type="term" value="P:translation"/>
    <property type="evidence" value="ECO:0007669"/>
    <property type="project" value="TreeGrafter"/>
</dbReference>
<keyword evidence="5" id="KW-0496">Mitochondrion</keyword>
<dbReference type="Proteomes" id="UP001217417">
    <property type="component" value="Unassembled WGS sequence"/>
</dbReference>
<evidence type="ECO:0000256" key="4">
    <source>
        <dbReference type="ARBA" id="ARBA00022980"/>
    </source>
</evidence>
<sequence>MRPTTVNCLRFFKDRLIPEMRKSPQGRRNRLTTKNGNKDFYKGTGSANMGWHTKHGKYIIDYHKVRTYVVPEGLATTKLGPYVSNVLPAVLNEFKGYKYGAYDGKLYIDKYKEYLIYGADESPESRRNESWVERG</sequence>
<proteinExistence type="inferred from homology"/>
<gene>
    <name evidence="7" type="ORF">POJ06DRAFT_248711</name>
</gene>
<keyword evidence="6" id="KW-0687">Ribonucleoprotein</keyword>
<comment type="caution">
    <text evidence="7">The sequence shown here is derived from an EMBL/GenBank/DDBJ whole genome shotgun (WGS) entry which is preliminary data.</text>
</comment>
<dbReference type="InterPro" id="IPR019189">
    <property type="entry name" value="Ribosomal_mL41"/>
</dbReference>
<evidence type="ECO:0000256" key="3">
    <source>
        <dbReference type="ARBA" id="ARBA00022946"/>
    </source>
</evidence>
<evidence type="ECO:0000313" key="7">
    <source>
        <dbReference type="EMBL" id="KAJ8102078.1"/>
    </source>
</evidence>